<feature type="region of interest" description="Disordered" evidence="1">
    <location>
        <begin position="1"/>
        <end position="53"/>
    </location>
</feature>
<reference evidence="2" key="1">
    <citation type="journal article" date="2023" name="GigaByte">
        <title>Genome assembly of the bearded iris, Iris pallida Lam.</title>
        <authorList>
            <person name="Bruccoleri R.E."/>
            <person name="Oakeley E.J."/>
            <person name="Faust A.M.E."/>
            <person name="Altorfer M."/>
            <person name="Dessus-Babus S."/>
            <person name="Burckhardt D."/>
            <person name="Oertli M."/>
            <person name="Naumann U."/>
            <person name="Petersen F."/>
            <person name="Wong J."/>
        </authorList>
    </citation>
    <scope>NUCLEOTIDE SEQUENCE</scope>
    <source>
        <strain evidence="2">GSM-AAB239-AS_SAM_17_03QT</strain>
    </source>
</reference>
<dbReference type="EMBL" id="JANAVB010008794">
    <property type="protein sequence ID" value="KAJ6841336.1"/>
    <property type="molecule type" value="Genomic_DNA"/>
</dbReference>
<evidence type="ECO:0000313" key="4">
    <source>
        <dbReference type="Proteomes" id="UP001140949"/>
    </source>
</evidence>
<dbReference type="Proteomes" id="UP001140949">
    <property type="component" value="Unassembled WGS sequence"/>
</dbReference>
<name>A0AAX6HJB2_IRIPA</name>
<comment type="caution">
    <text evidence="2">The sequence shown here is derived from an EMBL/GenBank/DDBJ whole genome shotgun (WGS) entry which is preliminary data.</text>
</comment>
<feature type="compositionally biased region" description="Basic and acidic residues" evidence="1">
    <location>
        <begin position="33"/>
        <end position="53"/>
    </location>
</feature>
<gene>
    <name evidence="3" type="ORF">M6B38_306935</name>
    <name evidence="2" type="ORF">M6B38_309210</name>
</gene>
<dbReference type="EMBL" id="JANAVB010009211">
    <property type="protein sequence ID" value="KAJ6840614.1"/>
    <property type="molecule type" value="Genomic_DNA"/>
</dbReference>
<dbReference type="AlphaFoldDB" id="A0AAX6HJB2"/>
<keyword evidence="4" id="KW-1185">Reference proteome</keyword>
<evidence type="ECO:0000313" key="2">
    <source>
        <dbReference type="EMBL" id="KAJ6840614.1"/>
    </source>
</evidence>
<evidence type="ECO:0000256" key="1">
    <source>
        <dbReference type="SAM" id="MobiDB-lite"/>
    </source>
</evidence>
<evidence type="ECO:0000313" key="3">
    <source>
        <dbReference type="EMBL" id="KAJ6841336.1"/>
    </source>
</evidence>
<sequence>MEQNYSYSQPISVYITTRPHKHSSQPTSSSSHYHKETLTPTERKQEKEGSRDR</sequence>
<protein>
    <submittedName>
        <fullName evidence="2">Uncharacterized protein</fullName>
    </submittedName>
</protein>
<proteinExistence type="predicted"/>
<reference evidence="2" key="2">
    <citation type="submission" date="2023-04" db="EMBL/GenBank/DDBJ databases">
        <authorList>
            <person name="Bruccoleri R.E."/>
            <person name="Oakeley E.J."/>
            <person name="Faust A.-M."/>
            <person name="Dessus-Babus S."/>
            <person name="Altorfer M."/>
            <person name="Burckhardt D."/>
            <person name="Oertli M."/>
            <person name="Naumann U."/>
            <person name="Petersen F."/>
            <person name="Wong J."/>
        </authorList>
    </citation>
    <scope>NUCLEOTIDE SEQUENCE</scope>
    <source>
        <strain evidence="2">GSM-AAB239-AS_SAM_17_03QT</strain>
        <tissue evidence="2">Leaf</tissue>
    </source>
</reference>
<feature type="compositionally biased region" description="Polar residues" evidence="1">
    <location>
        <begin position="1"/>
        <end position="15"/>
    </location>
</feature>
<organism evidence="2 4">
    <name type="scientific">Iris pallida</name>
    <name type="common">Sweet iris</name>
    <dbReference type="NCBI Taxonomy" id="29817"/>
    <lineage>
        <taxon>Eukaryota</taxon>
        <taxon>Viridiplantae</taxon>
        <taxon>Streptophyta</taxon>
        <taxon>Embryophyta</taxon>
        <taxon>Tracheophyta</taxon>
        <taxon>Spermatophyta</taxon>
        <taxon>Magnoliopsida</taxon>
        <taxon>Liliopsida</taxon>
        <taxon>Asparagales</taxon>
        <taxon>Iridaceae</taxon>
        <taxon>Iridoideae</taxon>
        <taxon>Irideae</taxon>
        <taxon>Iris</taxon>
    </lineage>
</organism>
<accession>A0AAX6HJB2</accession>